<organism evidence="3 4">
    <name type="scientific">Streptomyces albiaxialis</name>
    <dbReference type="NCBI Taxonomy" id="329523"/>
    <lineage>
        <taxon>Bacteria</taxon>
        <taxon>Bacillati</taxon>
        <taxon>Actinomycetota</taxon>
        <taxon>Actinomycetes</taxon>
        <taxon>Kitasatosporales</taxon>
        <taxon>Streptomycetaceae</taxon>
        <taxon>Streptomyces</taxon>
    </lineage>
</organism>
<reference evidence="3 4" key="1">
    <citation type="journal article" date="2019" name="Int. J. Syst. Evol. Microbiol.">
        <title>The Global Catalogue of Microorganisms (GCM) 10K type strain sequencing project: providing services to taxonomists for standard genome sequencing and annotation.</title>
        <authorList>
            <consortium name="The Broad Institute Genomics Platform"/>
            <consortium name="The Broad Institute Genome Sequencing Center for Infectious Disease"/>
            <person name="Wu L."/>
            <person name="Ma J."/>
        </authorList>
    </citation>
    <scope>NUCLEOTIDE SEQUENCE [LARGE SCALE GENOMIC DNA]</scope>
    <source>
        <strain evidence="3 4">JCM 15478</strain>
    </source>
</reference>
<dbReference type="Gene3D" id="3.30.450.40">
    <property type="match status" value="1"/>
</dbReference>
<evidence type="ECO:0000256" key="1">
    <source>
        <dbReference type="SAM" id="MobiDB-lite"/>
    </source>
</evidence>
<dbReference type="EMBL" id="BAAAPE010000013">
    <property type="protein sequence ID" value="GAA2086817.1"/>
    <property type="molecule type" value="Genomic_DNA"/>
</dbReference>
<feature type="domain" description="GAF" evidence="2">
    <location>
        <begin position="27"/>
        <end position="176"/>
    </location>
</feature>
<dbReference type="Pfam" id="PF01590">
    <property type="entry name" value="GAF"/>
    <property type="match status" value="1"/>
</dbReference>
<dbReference type="InterPro" id="IPR003018">
    <property type="entry name" value="GAF"/>
</dbReference>
<keyword evidence="4" id="KW-1185">Reference proteome</keyword>
<gene>
    <name evidence="3" type="ORF">GCM10009801_49410</name>
</gene>
<dbReference type="SMART" id="SM00065">
    <property type="entry name" value="GAF"/>
    <property type="match status" value="1"/>
</dbReference>
<accession>A0ABN2W8Y7</accession>
<proteinExistence type="predicted"/>
<protein>
    <recommendedName>
        <fullName evidence="2">GAF domain-containing protein</fullName>
    </recommendedName>
</protein>
<comment type="caution">
    <text evidence="3">The sequence shown here is derived from an EMBL/GenBank/DDBJ whole genome shotgun (WGS) entry which is preliminary data.</text>
</comment>
<evidence type="ECO:0000259" key="2">
    <source>
        <dbReference type="SMART" id="SM00065"/>
    </source>
</evidence>
<dbReference type="SUPFAM" id="SSF55781">
    <property type="entry name" value="GAF domain-like"/>
    <property type="match status" value="1"/>
</dbReference>
<evidence type="ECO:0000313" key="3">
    <source>
        <dbReference type="EMBL" id="GAA2086817.1"/>
    </source>
</evidence>
<dbReference type="RefSeq" id="WP_344531469.1">
    <property type="nucleotide sequence ID" value="NZ_BAAAPE010000013.1"/>
</dbReference>
<evidence type="ECO:0000313" key="4">
    <source>
        <dbReference type="Proteomes" id="UP001500016"/>
    </source>
</evidence>
<sequence length="215" mass="23287">MNGNDNGNDGGSGAGPAVPGPTESESEDRRLLQSVVETARAIFDARASSIFLLDEERGELVFEAVSGEGEDQLVGRRFPAARGLAGWVIQSRQPLEVDDVDEDARFARDLAQSTRYVPRALMAAPLLHGEEVLGALEVLDRSKELRTELAAMDLLALFSGQAAAALSVVRRRRRRRTAEPYDGAAGLVEALSELRGERRRAGVRLVGALEELLRP</sequence>
<name>A0ABN2W8Y7_9ACTN</name>
<feature type="region of interest" description="Disordered" evidence="1">
    <location>
        <begin position="1"/>
        <end position="28"/>
    </location>
</feature>
<dbReference type="Proteomes" id="UP001500016">
    <property type="component" value="Unassembled WGS sequence"/>
</dbReference>
<dbReference type="InterPro" id="IPR029016">
    <property type="entry name" value="GAF-like_dom_sf"/>
</dbReference>